<evidence type="ECO:0000313" key="3">
    <source>
        <dbReference type="Proteomes" id="UP000719267"/>
    </source>
</evidence>
<organism evidence="2 3">
    <name type="scientific">Mesonia aestuariivivens</name>
    <dbReference type="NCBI Taxonomy" id="2796128"/>
    <lineage>
        <taxon>Bacteria</taxon>
        <taxon>Pseudomonadati</taxon>
        <taxon>Bacteroidota</taxon>
        <taxon>Flavobacteriia</taxon>
        <taxon>Flavobacteriales</taxon>
        <taxon>Flavobacteriaceae</taxon>
        <taxon>Mesonia</taxon>
    </lineage>
</organism>
<dbReference type="InterPro" id="IPR007024">
    <property type="entry name" value="BLUF_domain"/>
</dbReference>
<protein>
    <submittedName>
        <fullName evidence="2">BLUF domain-containing protein</fullName>
    </submittedName>
</protein>
<keyword evidence="3" id="KW-1185">Reference proteome</keyword>
<feature type="domain" description="BLUF" evidence="1">
    <location>
        <begin position="2"/>
        <end position="93"/>
    </location>
</feature>
<proteinExistence type="predicted"/>
<name>A0ABS6VZE6_9FLAO</name>
<sequence length="134" mass="15748">MRLAICYVSNSNPELSYTDILKILSVSQKKNIEQEIHGLLLYSDGNFFQILEGSCDIIQSIWKNIRKDKRHFSIIKVFETEVTTKPFDGYLCDFISAEEKYQYHNLKQVFDQLKSLDEKPREAAEEMLKLFLKC</sequence>
<reference evidence="2 3" key="1">
    <citation type="submission" date="2021-07" db="EMBL/GenBank/DDBJ databases">
        <title>Mesonia aestuariivivens sp. nov., isolated from a tidal flat.</title>
        <authorList>
            <person name="Kim Y.-O."/>
            <person name="Yoon J.-H."/>
        </authorList>
    </citation>
    <scope>NUCLEOTIDE SEQUENCE [LARGE SCALE GENOMIC DNA]</scope>
    <source>
        <strain evidence="2 3">JHPTF-M18</strain>
    </source>
</reference>
<evidence type="ECO:0000313" key="2">
    <source>
        <dbReference type="EMBL" id="MBW2960970.1"/>
    </source>
</evidence>
<dbReference type="Proteomes" id="UP000719267">
    <property type="component" value="Unassembled WGS sequence"/>
</dbReference>
<dbReference type="RefSeq" id="WP_219039257.1">
    <property type="nucleotide sequence ID" value="NZ_JAHWDF010000003.1"/>
</dbReference>
<dbReference type="Pfam" id="PF04940">
    <property type="entry name" value="BLUF"/>
    <property type="match status" value="1"/>
</dbReference>
<evidence type="ECO:0000259" key="1">
    <source>
        <dbReference type="PROSITE" id="PS50925"/>
    </source>
</evidence>
<dbReference type="SMART" id="SM01034">
    <property type="entry name" value="BLUF"/>
    <property type="match status" value="1"/>
</dbReference>
<dbReference type="PROSITE" id="PS50925">
    <property type="entry name" value="BLUF"/>
    <property type="match status" value="1"/>
</dbReference>
<comment type="caution">
    <text evidence="2">The sequence shown here is derived from an EMBL/GenBank/DDBJ whole genome shotgun (WGS) entry which is preliminary data.</text>
</comment>
<gene>
    <name evidence="2" type="ORF">KW502_04055</name>
</gene>
<dbReference type="EMBL" id="JAHWDF010000003">
    <property type="protein sequence ID" value="MBW2960970.1"/>
    <property type="molecule type" value="Genomic_DNA"/>
</dbReference>
<accession>A0ABS6VZE6</accession>